<reference evidence="1" key="2">
    <citation type="submission" date="2020-09" db="EMBL/GenBank/DDBJ databases">
        <authorList>
            <person name="Sun Q."/>
            <person name="Zhou Y."/>
        </authorList>
    </citation>
    <scope>NUCLEOTIDE SEQUENCE</scope>
    <source>
        <strain evidence="1">CGMCC 1.12726</strain>
    </source>
</reference>
<dbReference type="RefSeq" id="WP_188449750.1">
    <property type="nucleotide sequence ID" value="NZ_BMFO01000003.1"/>
</dbReference>
<dbReference type="PANTHER" id="PTHR47505">
    <property type="entry name" value="DNA UTILIZATION PROTEIN YHGH"/>
    <property type="match status" value="1"/>
</dbReference>
<proteinExistence type="predicted"/>
<sequence>MKFVDRLRNALNIQWFPNPCRLCGEEAGPAAAFCTQCLAGFPEPPPVLALANGTVHAAFLYEAPVDGLIQGFKFHEDLGAGRHLARMALPVLAAGRPQALLPIPLHVSRLRQRGFNQSLELARCWSRGTGIPVFGQALVRARATAVQSGLKGAERAANVQGAFRATGLLPAHVALVDDVYTTGATCAAAAEVLLAAGVRRVDVWCLARVP</sequence>
<dbReference type="Proteomes" id="UP000632858">
    <property type="component" value="Unassembled WGS sequence"/>
</dbReference>
<dbReference type="InterPro" id="IPR029057">
    <property type="entry name" value="PRTase-like"/>
</dbReference>
<accession>A0A917FQN0</accession>
<dbReference type="InterPro" id="IPR051910">
    <property type="entry name" value="ComF/GntX_DNA_util-trans"/>
</dbReference>
<protein>
    <submittedName>
        <fullName evidence="1">Amidophosphoribosyltransferase</fullName>
    </submittedName>
</protein>
<dbReference type="AlphaFoldDB" id="A0A917FQN0"/>
<dbReference type="EMBL" id="BMFO01000003">
    <property type="protein sequence ID" value="GGF95191.1"/>
    <property type="molecule type" value="Genomic_DNA"/>
</dbReference>
<dbReference type="PANTHER" id="PTHR47505:SF1">
    <property type="entry name" value="DNA UTILIZATION PROTEIN YHGH"/>
    <property type="match status" value="1"/>
</dbReference>
<evidence type="ECO:0000313" key="2">
    <source>
        <dbReference type="Proteomes" id="UP000632858"/>
    </source>
</evidence>
<gene>
    <name evidence="1" type="primary">comF</name>
    <name evidence="1" type="ORF">GCM10010960_16100</name>
</gene>
<keyword evidence="2" id="KW-1185">Reference proteome</keyword>
<dbReference type="Gene3D" id="3.40.50.2020">
    <property type="match status" value="1"/>
</dbReference>
<comment type="caution">
    <text evidence="1">The sequence shown here is derived from an EMBL/GenBank/DDBJ whole genome shotgun (WGS) entry which is preliminary data.</text>
</comment>
<name>A0A917FQN0_9GAMM</name>
<dbReference type="SUPFAM" id="SSF53271">
    <property type="entry name" value="PRTase-like"/>
    <property type="match status" value="1"/>
</dbReference>
<evidence type="ECO:0000313" key="1">
    <source>
        <dbReference type="EMBL" id="GGF95191.1"/>
    </source>
</evidence>
<reference evidence="1" key="1">
    <citation type="journal article" date="2014" name="Int. J. Syst. Evol. Microbiol.">
        <title>Complete genome sequence of Corynebacterium casei LMG S-19264T (=DSM 44701T), isolated from a smear-ripened cheese.</title>
        <authorList>
            <consortium name="US DOE Joint Genome Institute (JGI-PGF)"/>
            <person name="Walter F."/>
            <person name="Albersmeier A."/>
            <person name="Kalinowski J."/>
            <person name="Ruckert C."/>
        </authorList>
    </citation>
    <scope>NUCLEOTIDE SEQUENCE</scope>
    <source>
        <strain evidence="1">CGMCC 1.12726</strain>
    </source>
</reference>
<organism evidence="1 2">
    <name type="scientific">Arenimonas maotaiensis</name>
    <dbReference type="NCBI Taxonomy" id="1446479"/>
    <lineage>
        <taxon>Bacteria</taxon>
        <taxon>Pseudomonadati</taxon>
        <taxon>Pseudomonadota</taxon>
        <taxon>Gammaproteobacteria</taxon>
        <taxon>Lysobacterales</taxon>
        <taxon>Lysobacteraceae</taxon>
        <taxon>Arenimonas</taxon>
    </lineage>
</organism>